<dbReference type="STRING" id="880071.Fleli_1913"/>
<dbReference type="AlphaFoldDB" id="I4AK18"/>
<dbReference type="HAMAP" id="MF_01940">
    <property type="entry name" value="RNA_CPDase"/>
    <property type="match status" value="1"/>
</dbReference>
<evidence type="ECO:0000256" key="3">
    <source>
        <dbReference type="SAM" id="Coils"/>
    </source>
</evidence>
<dbReference type="EMBL" id="CP003345">
    <property type="protein sequence ID" value="AFM04303.1"/>
    <property type="molecule type" value="Genomic_DNA"/>
</dbReference>
<dbReference type="SUPFAM" id="SSF55144">
    <property type="entry name" value="LigT-like"/>
    <property type="match status" value="1"/>
</dbReference>
<dbReference type="NCBIfam" id="TIGR02258">
    <property type="entry name" value="2_5_ligase"/>
    <property type="match status" value="1"/>
</dbReference>
<feature type="coiled-coil region" evidence="3">
    <location>
        <begin position="107"/>
        <end position="134"/>
    </location>
</feature>
<dbReference type="InterPro" id="IPR009097">
    <property type="entry name" value="Cyclic_Pdiesterase"/>
</dbReference>
<sequence length="191" mass="21981">MTPPLQKTSRLFIAIPLPQFLKEALQECQEWLSSYPEMKVIKNWVETSKMHITLHFLGDVSHQKISQIQEIVNQIAKEFPLTLTMKDFGTFRNNELPHVLWVGIDKNEALANLHEKLAQKLEAIDLEIENSENYNPHVTLAYIRTNDEAKKAIKERLKKILVGEIGVWDSNEIELISSTQTQEGSVYKVIS</sequence>
<comment type="catalytic activity">
    <reaction evidence="2">
        <text>a 3'-end 2',3'-cyclophospho-ribonucleotide-RNA + H2O = a 3'-end 2'-phospho-ribonucleotide-RNA + H(+)</text>
        <dbReference type="Rhea" id="RHEA:11828"/>
        <dbReference type="Rhea" id="RHEA-COMP:10464"/>
        <dbReference type="Rhea" id="RHEA-COMP:17353"/>
        <dbReference type="ChEBI" id="CHEBI:15377"/>
        <dbReference type="ChEBI" id="CHEBI:15378"/>
        <dbReference type="ChEBI" id="CHEBI:83064"/>
        <dbReference type="ChEBI" id="CHEBI:173113"/>
        <dbReference type="EC" id="3.1.4.58"/>
    </reaction>
</comment>
<dbReference type="GO" id="GO:0004113">
    <property type="term" value="F:2',3'-cyclic-nucleotide 3'-phosphodiesterase activity"/>
    <property type="evidence" value="ECO:0007669"/>
    <property type="project" value="InterPro"/>
</dbReference>
<dbReference type="PANTHER" id="PTHR35561:SF1">
    <property type="entry name" value="RNA 2',3'-CYCLIC PHOSPHODIESTERASE"/>
    <property type="match status" value="1"/>
</dbReference>
<dbReference type="InterPro" id="IPR004175">
    <property type="entry name" value="RNA_CPDase"/>
</dbReference>
<evidence type="ECO:0000256" key="1">
    <source>
        <dbReference type="ARBA" id="ARBA00022801"/>
    </source>
</evidence>
<evidence type="ECO:0000313" key="5">
    <source>
        <dbReference type="Proteomes" id="UP000006054"/>
    </source>
</evidence>
<feature type="active site" description="Proton acceptor" evidence="2">
    <location>
        <position position="137"/>
    </location>
</feature>
<dbReference type="EC" id="3.1.4.58" evidence="2"/>
<dbReference type="GO" id="GO:0008664">
    <property type="term" value="F:RNA 2',3'-cyclic 3'-phosphodiesterase activity"/>
    <property type="evidence" value="ECO:0007669"/>
    <property type="project" value="UniProtKB-EC"/>
</dbReference>
<keyword evidence="4" id="KW-0436">Ligase</keyword>
<feature type="short sequence motif" description="HXTX 2" evidence="2">
    <location>
        <begin position="137"/>
        <end position="140"/>
    </location>
</feature>
<name>I4AK18_BERLS</name>
<dbReference type="GO" id="GO:0016874">
    <property type="term" value="F:ligase activity"/>
    <property type="evidence" value="ECO:0007669"/>
    <property type="project" value="UniProtKB-KW"/>
</dbReference>
<feature type="short sequence motif" description="HXTX 1" evidence="2">
    <location>
        <begin position="51"/>
        <end position="54"/>
    </location>
</feature>
<evidence type="ECO:0000256" key="2">
    <source>
        <dbReference type="HAMAP-Rule" id="MF_01940"/>
    </source>
</evidence>
<accession>I4AK18</accession>
<dbReference type="HOGENOM" id="CLU_081251_3_1_10"/>
<protein>
    <recommendedName>
        <fullName evidence="2">RNA 2',3'-cyclic phosphodiesterase</fullName>
        <shortName evidence="2">RNA 2',3'-CPDase</shortName>
        <ecNumber evidence="2">3.1.4.58</ecNumber>
    </recommendedName>
</protein>
<dbReference type="eggNOG" id="COG1514">
    <property type="taxonomic scope" value="Bacteria"/>
</dbReference>
<reference evidence="5" key="1">
    <citation type="submission" date="2012-06" db="EMBL/GenBank/DDBJ databases">
        <title>The complete genome of Flexibacter litoralis DSM 6794.</title>
        <authorList>
            <person name="Lucas S."/>
            <person name="Copeland A."/>
            <person name="Lapidus A."/>
            <person name="Glavina del Rio T."/>
            <person name="Dalin E."/>
            <person name="Tice H."/>
            <person name="Bruce D."/>
            <person name="Goodwin L."/>
            <person name="Pitluck S."/>
            <person name="Peters L."/>
            <person name="Ovchinnikova G."/>
            <person name="Lu M."/>
            <person name="Kyrpides N."/>
            <person name="Mavromatis K."/>
            <person name="Ivanova N."/>
            <person name="Brettin T."/>
            <person name="Detter J.C."/>
            <person name="Han C."/>
            <person name="Larimer F."/>
            <person name="Land M."/>
            <person name="Hauser L."/>
            <person name="Markowitz V."/>
            <person name="Cheng J.-F."/>
            <person name="Hugenholtz P."/>
            <person name="Woyke T."/>
            <person name="Wu D."/>
            <person name="Spring S."/>
            <person name="Lang E."/>
            <person name="Kopitz M."/>
            <person name="Brambilla E."/>
            <person name="Klenk H.-P."/>
            <person name="Eisen J.A."/>
        </authorList>
    </citation>
    <scope>NUCLEOTIDE SEQUENCE [LARGE SCALE GENOMIC DNA]</scope>
    <source>
        <strain evidence="5">ATCC 23117 / DSM 6794 / NBRC 15988 / NCIMB 1366 / Sio-4</strain>
    </source>
</reference>
<comment type="function">
    <text evidence="2">Hydrolyzes RNA 2',3'-cyclic phosphodiester to an RNA 2'-phosphomonoester.</text>
</comment>
<feature type="active site" description="Proton donor" evidence="2">
    <location>
        <position position="51"/>
    </location>
</feature>
<keyword evidence="1 2" id="KW-0378">Hydrolase</keyword>
<dbReference type="Gene3D" id="3.90.1140.10">
    <property type="entry name" value="Cyclic phosphodiesterase"/>
    <property type="match status" value="1"/>
</dbReference>
<evidence type="ECO:0000313" key="4">
    <source>
        <dbReference type="EMBL" id="AFM04303.1"/>
    </source>
</evidence>
<dbReference type="Pfam" id="PF13563">
    <property type="entry name" value="2_5_RNA_ligase2"/>
    <property type="match status" value="1"/>
</dbReference>
<organism evidence="4 5">
    <name type="scientific">Bernardetia litoralis (strain ATCC 23117 / DSM 6794 / NBRC 15988 / NCIMB 1366 / Fx l1 / Sio-4)</name>
    <name type="common">Flexibacter litoralis</name>
    <dbReference type="NCBI Taxonomy" id="880071"/>
    <lineage>
        <taxon>Bacteria</taxon>
        <taxon>Pseudomonadati</taxon>
        <taxon>Bacteroidota</taxon>
        <taxon>Cytophagia</taxon>
        <taxon>Cytophagales</taxon>
        <taxon>Bernardetiaceae</taxon>
        <taxon>Bernardetia</taxon>
    </lineage>
</organism>
<dbReference type="KEGG" id="fli:Fleli_1913"/>
<dbReference type="RefSeq" id="WP_014797754.1">
    <property type="nucleotide sequence ID" value="NC_018018.1"/>
</dbReference>
<dbReference type="PATRIC" id="fig|880071.3.peg.1896"/>
<dbReference type="Proteomes" id="UP000006054">
    <property type="component" value="Chromosome"/>
</dbReference>
<gene>
    <name evidence="4" type="ordered locus">Fleli_1913</name>
</gene>
<comment type="similarity">
    <text evidence="2">Belongs to the 2H phosphoesterase superfamily. ThpR family.</text>
</comment>
<proteinExistence type="inferred from homology"/>
<dbReference type="OrthoDB" id="9789350at2"/>
<keyword evidence="3" id="KW-0175">Coiled coil</keyword>
<dbReference type="PANTHER" id="PTHR35561">
    <property type="entry name" value="RNA 2',3'-CYCLIC PHOSPHODIESTERASE"/>
    <property type="match status" value="1"/>
</dbReference>
<keyword evidence="5" id="KW-1185">Reference proteome</keyword>